<keyword evidence="3" id="KW-1185">Reference proteome</keyword>
<dbReference type="AlphaFoldDB" id="A0A7J6BU39"/>
<proteinExistence type="predicted"/>
<feature type="compositionally biased region" description="Polar residues" evidence="1">
    <location>
        <begin position="148"/>
        <end position="166"/>
    </location>
</feature>
<comment type="caution">
    <text evidence="2">The sequence shown here is derived from an EMBL/GenBank/DDBJ whole genome shotgun (WGS) entry which is preliminary data.</text>
</comment>
<evidence type="ECO:0000313" key="3">
    <source>
        <dbReference type="Proteomes" id="UP000579812"/>
    </source>
</evidence>
<gene>
    <name evidence="2" type="ORF">G5714_021170</name>
</gene>
<name>A0A7J6BU39_9TELE</name>
<evidence type="ECO:0000313" key="2">
    <source>
        <dbReference type="EMBL" id="KAF4097162.1"/>
    </source>
</evidence>
<reference evidence="2 3" key="1">
    <citation type="submission" date="2020-04" db="EMBL/GenBank/DDBJ databases">
        <title>Chromosome-level genome assembly of a cyprinid fish Onychostoma macrolepis by integration of Nanopore Sequencing, Bionano and Hi-C technology.</title>
        <authorList>
            <person name="Wang D."/>
        </authorList>
    </citation>
    <scope>NUCLEOTIDE SEQUENCE [LARGE SCALE GENOMIC DNA]</scope>
    <source>
        <strain evidence="2">SWU-2019</strain>
        <tissue evidence="2">Muscle</tissue>
    </source>
</reference>
<sequence>MATPVDPETPAESGQKKGHVRFVDVSPRDEDQKESAEECGAHLSVWSAGLFISKWRSAHRRGVRARLYTDDPEYRRVLREQELQLRSTVPLPLGSAMEEETLQILLDVEKSYRRHLGPHHALTADAQRRIQTLRDRISAKSVREEQKTSAPDTVSDWSHAETQNNP</sequence>
<dbReference type="Proteomes" id="UP000579812">
    <property type="component" value="Unassembled WGS sequence"/>
</dbReference>
<evidence type="ECO:0000256" key="1">
    <source>
        <dbReference type="SAM" id="MobiDB-lite"/>
    </source>
</evidence>
<feature type="compositionally biased region" description="Basic and acidic residues" evidence="1">
    <location>
        <begin position="26"/>
        <end position="38"/>
    </location>
</feature>
<accession>A0A7J6BU39</accession>
<organism evidence="2 3">
    <name type="scientific">Onychostoma macrolepis</name>
    <dbReference type="NCBI Taxonomy" id="369639"/>
    <lineage>
        <taxon>Eukaryota</taxon>
        <taxon>Metazoa</taxon>
        <taxon>Chordata</taxon>
        <taxon>Craniata</taxon>
        <taxon>Vertebrata</taxon>
        <taxon>Euteleostomi</taxon>
        <taxon>Actinopterygii</taxon>
        <taxon>Neopterygii</taxon>
        <taxon>Teleostei</taxon>
        <taxon>Ostariophysi</taxon>
        <taxon>Cypriniformes</taxon>
        <taxon>Cyprinidae</taxon>
        <taxon>Acrossocheilinae</taxon>
        <taxon>Onychostoma</taxon>
    </lineage>
</organism>
<protein>
    <submittedName>
        <fullName evidence="2">Uncharacterized protein</fullName>
    </submittedName>
</protein>
<feature type="region of interest" description="Disordered" evidence="1">
    <location>
        <begin position="1"/>
        <end position="38"/>
    </location>
</feature>
<feature type="region of interest" description="Disordered" evidence="1">
    <location>
        <begin position="137"/>
        <end position="166"/>
    </location>
</feature>
<feature type="compositionally biased region" description="Basic and acidic residues" evidence="1">
    <location>
        <begin position="137"/>
        <end position="147"/>
    </location>
</feature>
<dbReference type="EMBL" id="JAAMOB010000022">
    <property type="protein sequence ID" value="KAF4097162.1"/>
    <property type="molecule type" value="Genomic_DNA"/>
</dbReference>